<keyword evidence="3" id="KW-1185">Reference proteome</keyword>
<dbReference type="OrthoDB" id="7744610at2"/>
<evidence type="ECO:0000256" key="1">
    <source>
        <dbReference type="SAM" id="SignalP"/>
    </source>
</evidence>
<gene>
    <name evidence="2" type="ORF">SAMN04488095_1612</name>
</gene>
<dbReference type="EMBL" id="FORA01000002">
    <property type="protein sequence ID" value="SFI87334.1"/>
    <property type="molecule type" value="Genomic_DNA"/>
</dbReference>
<dbReference type="RefSeq" id="WP_139212306.1">
    <property type="nucleotide sequence ID" value="NZ_FORA01000002.1"/>
</dbReference>
<proteinExistence type="predicted"/>
<evidence type="ECO:0000313" key="3">
    <source>
        <dbReference type="Proteomes" id="UP000199110"/>
    </source>
</evidence>
<accession>A0A1I3LRC2</accession>
<name>A0A1I3LRC2_9RHOB</name>
<feature type="signal peptide" evidence="1">
    <location>
        <begin position="1"/>
        <end position="23"/>
    </location>
</feature>
<reference evidence="2 3" key="1">
    <citation type="submission" date="2016-10" db="EMBL/GenBank/DDBJ databases">
        <authorList>
            <person name="de Groot N.N."/>
        </authorList>
    </citation>
    <scope>NUCLEOTIDE SEQUENCE [LARGE SCALE GENOMIC DNA]</scope>
    <source>
        <strain evidence="2 3">DSM 19073</strain>
    </source>
</reference>
<keyword evidence="1" id="KW-0732">Signal</keyword>
<feature type="chain" id="PRO_5011555346" evidence="1">
    <location>
        <begin position="24"/>
        <end position="107"/>
    </location>
</feature>
<protein>
    <submittedName>
        <fullName evidence="2">Uncharacterized protein</fullName>
    </submittedName>
</protein>
<dbReference type="Proteomes" id="UP000199110">
    <property type="component" value="Unassembled WGS sequence"/>
</dbReference>
<dbReference type="AlphaFoldDB" id="A0A1I3LRC2"/>
<sequence>MKSIVYAAITATVAALATTAATADHRIHPAAQPITITVSCARYISKQVIWDRPMPIFLDGLITAGYTPERAESIGNRICRDEAFVGNMEGAGARMQQYLRDNPPARR</sequence>
<organism evidence="2 3">
    <name type="scientific">Jannaschia pohangensis</name>
    <dbReference type="NCBI Taxonomy" id="390807"/>
    <lineage>
        <taxon>Bacteria</taxon>
        <taxon>Pseudomonadati</taxon>
        <taxon>Pseudomonadota</taxon>
        <taxon>Alphaproteobacteria</taxon>
        <taxon>Rhodobacterales</taxon>
        <taxon>Roseobacteraceae</taxon>
        <taxon>Jannaschia</taxon>
    </lineage>
</organism>
<evidence type="ECO:0000313" key="2">
    <source>
        <dbReference type="EMBL" id="SFI87334.1"/>
    </source>
</evidence>